<protein>
    <submittedName>
        <fullName evidence="3">Phosphotransferase</fullName>
    </submittedName>
</protein>
<dbReference type="Proteomes" id="UP000516428">
    <property type="component" value="Chromosome"/>
</dbReference>
<name>A0A7H1BIW6_9ACTN</name>
<dbReference type="Pfam" id="PF01636">
    <property type="entry name" value="APH"/>
    <property type="match status" value="2"/>
</dbReference>
<feature type="domain" description="Aminoglycoside phosphotransferase" evidence="2">
    <location>
        <begin position="4"/>
        <end position="102"/>
    </location>
</feature>
<evidence type="ECO:0000259" key="2">
    <source>
        <dbReference type="Pfam" id="PF01636"/>
    </source>
</evidence>
<feature type="domain" description="Aminoglycoside phosphotransferase" evidence="2">
    <location>
        <begin position="104"/>
        <end position="143"/>
    </location>
</feature>
<organism evidence="3 4">
    <name type="scientific">Streptomyces xanthii</name>
    <dbReference type="NCBI Taxonomy" id="2768069"/>
    <lineage>
        <taxon>Bacteria</taxon>
        <taxon>Bacillati</taxon>
        <taxon>Actinomycetota</taxon>
        <taxon>Actinomycetes</taxon>
        <taxon>Kitasatosporales</taxon>
        <taxon>Streptomycetaceae</taxon>
        <taxon>Streptomyces</taxon>
    </lineage>
</organism>
<dbReference type="GO" id="GO:0016740">
    <property type="term" value="F:transferase activity"/>
    <property type="evidence" value="ECO:0007669"/>
    <property type="project" value="UniProtKB-KW"/>
</dbReference>
<dbReference type="Gene3D" id="3.90.1200.10">
    <property type="match status" value="1"/>
</dbReference>
<dbReference type="AlphaFoldDB" id="A0A7H1BIW6"/>
<evidence type="ECO:0000313" key="3">
    <source>
        <dbReference type="EMBL" id="QNS08671.1"/>
    </source>
</evidence>
<evidence type="ECO:0000256" key="1">
    <source>
        <dbReference type="SAM" id="MobiDB-lite"/>
    </source>
</evidence>
<keyword evidence="3" id="KW-0808">Transferase</keyword>
<keyword evidence="4" id="KW-1185">Reference proteome</keyword>
<proteinExistence type="predicted"/>
<feature type="region of interest" description="Disordered" evidence="1">
    <location>
        <begin position="175"/>
        <end position="198"/>
    </location>
</feature>
<gene>
    <name evidence="3" type="ORF">IAG42_12255</name>
</gene>
<evidence type="ECO:0000313" key="4">
    <source>
        <dbReference type="Proteomes" id="UP000516428"/>
    </source>
</evidence>
<dbReference type="EMBL" id="CP061281">
    <property type="protein sequence ID" value="QNS08671.1"/>
    <property type="molecule type" value="Genomic_DNA"/>
</dbReference>
<accession>A0A7H1BIW6</accession>
<reference evidence="3 4" key="1">
    <citation type="submission" date="2020-09" db="EMBL/GenBank/DDBJ databases">
        <title>A novel species.</title>
        <authorList>
            <person name="Gao J."/>
        </authorList>
    </citation>
    <scope>NUCLEOTIDE SEQUENCE [LARGE SCALE GENOMIC DNA]</scope>
    <source>
        <strain evidence="3 4">CRXT-Y-14</strain>
    </source>
</reference>
<dbReference type="SUPFAM" id="SSF56112">
    <property type="entry name" value="Protein kinase-like (PK-like)"/>
    <property type="match status" value="1"/>
</dbReference>
<dbReference type="InterPro" id="IPR011009">
    <property type="entry name" value="Kinase-like_dom_sf"/>
</dbReference>
<sequence>MLGRGRTADVYALDPGWVLRRYRDGLDARPEAEVMGYVRGHGFPAPLIRADAGLGPGDLVMERLDGPTQAEQLLSGQLAPADAGAELAALLRRLHAVPARAGGRVLHLDLHPENVIRTADGPVVIDWGTTELGDPALDWAMSAIVLAEVCLHPDWSDAAPALRVVLPALLADPAPGTTGPALDEARARRTANPTLTGEEKARLGAAAELVRAVAAGVTP</sequence>
<dbReference type="KEGG" id="sxn:IAG42_12255"/>
<dbReference type="InterPro" id="IPR002575">
    <property type="entry name" value="Aminoglycoside_PTrfase"/>
</dbReference>